<dbReference type="Proteomes" id="UP000805614">
    <property type="component" value="Unassembled WGS sequence"/>
</dbReference>
<sequence>MRVIARMNIGGPAMQVTALMRGLDTEHFDHRVYCGLVGPDEADYVDLCAPDVRVRRVATLGRSVRPADDLRALIRLTSAMRRFRPHIVHTHTAKAGVLGRLAAVMAGVPVRVHTFHGHLLHGYFSPPKTRLIVHTERMLAKRTDHLVAVGGQVRDDLVSARIGRAGQYHVVPPGTDLGPLPDRETARRTLGLPLDAPVVAYVGRVTGIKRPDRFVEVARAVRRDLPTARFVVCGDGDLLPEVAATAGDVDGALLLLGWRADVETVYAAADVVLLTSDNEGMPVSLIEAGLAGLPAVATRVGGVPEVVQDEVTGLLATTRAGELAAHTVRLLGDDRLRLRMGRHAQAWTTERFSAERLVSDMRDLYTSIAVDQGWWPSSSLAEQETR</sequence>
<dbReference type="Gene3D" id="3.40.50.2000">
    <property type="entry name" value="Glycogen Phosphorylase B"/>
    <property type="match status" value="2"/>
</dbReference>
<comment type="caution">
    <text evidence="4">The sequence shown here is derived from an EMBL/GenBank/DDBJ whole genome shotgun (WGS) entry which is preliminary data.</text>
</comment>
<dbReference type="InterPro" id="IPR028098">
    <property type="entry name" value="Glyco_trans_4-like_N"/>
</dbReference>
<evidence type="ECO:0000256" key="2">
    <source>
        <dbReference type="ARBA" id="ARBA00022679"/>
    </source>
</evidence>
<gene>
    <name evidence="4" type="ORF">HKK74_05345</name>
</gene>
<organism evidence="4 5">
    <name type="scientific">Actinomadura alba</name>
    <dbReference type="NCBI Taxonomy" id="406431"/>
    <lineage>
        <taxon>Bacteria</taxon>
        <taxon>Bacillati</taxon>
        <taxon>Actinomycetota</taxon>
        <taxon>Actinomycetes</taxon>
        <taxon>Streptosporangiales</taxon>
        <taxon>Thermomonosporaceae</taxon>
        <taxon>Actinomadura</taxon>
    </lineage>
</organism>
<evidence type="ECO:0000259" key="3">
    <source>
        <dbReference type="Pfam" id="PF13579"/>
    </source>
</evidence>
<dbReference type="Pfam" id="PF13692">
    <property type="entry name" value="Glyco_trans_1_4"/>
    <property type="match status" value="1"/>
</dbReference>
<dbReference type="PANTHER" id="PTHR45947">
    <property type="entry name" value="SULFOQUINOVOSYL TRANSFERASE SQD2"/>
    <property type="match status" value="1"/>
</dbReference>
<dbReference type="SUPFAM" id="SSF53756">
    <property type="entry name" value="UDP-Glycosyltransferase/glycogen phosphorylase"/>
    <property type="match status" value="1"/>
</dbReference>
<keyword evidence="5" id="KW-1185">Reference proteome</keyword>
<dbReference type="PANTHER" id="PTHR45947:SF3">
    <property type="entry name" value="SULFOQUINOVOSYL TRANSFERASE SQD2"/>
    <property type="match status" value="1"/>
</dbReference>
<dbReference type="InterPro" id="IPR050194">
    <property type="entry name" value="Glycosyltransferase_grp1"/>
</dbReference>
<keyword evidence="1" id="KW-0328">Glycosyltransferase</keyword>
<dbReference type="EMBL" id="JABVEC010000002">
    <property type="protein sequence ID" value="MBC6464923.1"/>
    <property type="molecule type" value="Genomic_DNA"/>
</dbReference>
<keyword evidence="2" id="KW-0808">Transferase</keyword>
<protein>
    <submittedName>
        <fullName evidence="4">Glycosyltransferase</fullName>
    </submittedName>
</protein>
<accession>A0ABR7LKL2</accession>
<proteinExistence type="predicted"/>
<evidence type="ECO:0000313" key="4">
    <source>
        <dbReference type="EMBL" id="MBC6464923.1"/>
    </source>
</evidence>
<reference evidence="4 5" key="1">
    <citation type="submission" date="2020-06" db="EMBL/GenBank/DDBJ databases">
        <title>Actinomadura xiongansis sp. nov., isolated from soil of Baiyangdian.</title>
        <authorList>
            <person name="Zhang X."/>
        </authorList>
    </citation>
    <scope>NUCLEOTIDE SEQUENCE [LARGE SCALE GENOMIC DNA]</scope>
    <source>
        <strain evidence="4 5">HBUM206468</strain>
    </source>
</reference>
<evidence type="ECO:0000313" key="5">
    <source>
        <dbReference type="Proteomes" id="UP000805614"/>
    </source>
</evidence>
<dbReference type="Pfam" id="PF13579">
    <property type="entry name" value="Glyco_trans_4_4"/>
    <property type="match status" value="1"/>
</dbReference>
<evidence type="ECO:0000256" key="1">
    <source>
        <dbReference type="ARBA" id="ARBA00022676"/>
    </source>
</evidence>
<feature type="domain" description="Glycosyltransferase subfamily 4-like N-terminal" evidence="3">
    <location>
        <begin position="10"/>
        <end position="174"/>
    </location>
</feature>
<name>A0ABR7LKL2_9ACTN</name>